<dbReference type="Pfam" id="PF05719">
    <property type="entry name" value="GPP34"/>
    <property type="match status" value="1"/>
</dbReference>
<evidence type="ECO:0000313" key="7">
    <source>
        <dbReference type="Proteomes" id="UP001159405"/>
    </source>
</evidence>
<keyword evidence="7" id="KW-1185">Reference proteome</keyword>
<evidence type="ECO:0000256" key="1">
    <source>
        <dbReference type="ARBA" id="ARBA00004255"/>
    </source>
</evidence>
<keyword evidence="3" id="KW-0333">Golgi apparatus</keyword>
<evidence type="ECO:0000256" key="3">
    <source>
        <dbReference type="ARBA" id="ARBA00023034"/>
    </source>
</evidence>
<dbReference type="InterPro" id="IPR008628">
    <property type="entry name" value="GPP34-like"/>
</dbReference>
<keyword evidence="5" id="KW-0472">Membrane</keyword>
<keyword evidence="4" id="KW-0446">Lipid-binding</keyword>
<comment type="subcellular location">
    <subcellularLocation>
        <location evidence="1">Golgi apparatus membrane</location>
        <topology evidence="1">Peripheral membrane protein</topology>
        <orientation evidence="1">Cytoplasmic side</orientation>
    </subcellularLocation>
</comment>
<comment type="similarity">
    <text evidence="2">Belongs to the GOLPH3/VPS74 family.</text>
</comment>
<proteinExistence type="inferred from homology"/>
<protein>
    <submittedName>
        <fullName evidence="6">Uncharacterized protein</fullName>
    </submittedName>
</protein>
<evidence type="ECO:0000256" key="5">
    <source>
        <dbReference type="ARBA" id="ARBA00023136"/>
    </source>
</evidence>
<evidence type="ECO:0000256" key="4">
    <source>
        <dbReference type="ARBA" id="ARBA00023121"/>
    </source>
</evidence>
<evidence type="ECO:0000313" key="6">
    <source>
        <dbReference type="EMBL" id="CAH3161819.1"/>
    </source>
</evidence>
<dbReference type="EMBL" id="CALNXK010000121">
    <property type="protein sequence ID" value="CAH3161819.1"/>
    <property type="molecule type" value="Genomic_DNA"/>
</dbReference>
<dbReference type="Proteomes" id="UP001159405">
    <property type="component" value="Unassembled WGS sequence"/>
</dbReference>
<sequence length="266" mass="29881">MAQCAGANAAAVSVVANDSIDEDTIVDNMKYTICGIIASPHFDRKAILQRSLKLSEAYVLLWQNSSTGDVNGRQGSKNKIGGSVCAVLLDLIAMGKIKIEFEEKQFLFVKYTDIWVKVIDAAPTGTFLDRALFAKIAAKHKEGYKRKLVDWIRDCITTWNCENNVASVCLDSLVHDGILGKERKLAGMYTDYPLKNAAPKRELSREIRKIALEGATPDSYMRTLLTVVRVVDNYYSLDDPFLERYFKKEEYKEAKATIKQVVMYNA</sequence>
<name>A0ABN8QCD5_9CNID</name>
<organism evidence="6 7">
    <name type="scientific">Porites lobata</name>
    <dbReference type="NCBI Taxonomy" id="104759"/>
    <lineage>
        <taxon>Eukaryota</taxon>
        <taxon>Metazoa</taxon>
        <taxon>Cnidaria</taxon>
        <taxon>Anthozoa</taxon>
        <taxon>Hexacorallia</taxon>
        <taxon>Scleractinia</taxon>
        <taxon>Fungiina</taxon>
        <taxon>Poritidae</taxon>
        <taxon>Porites</taxon>
    </lineage>
</organism>
<accession>A0ABN8QCD5</accession>
<dbReference type="InterPro" id="IPR038261">
    <property type="entry name" value="GPP34-like_sf"/>
</dbReference>
<evidence type="ECO:0000256" key="2">
    <source>
        <dbReference type="ARBA" id="ARBA00007284"/>
    </source>
</evidence>
<comment type="caution">
    <text evidence="6">The sequence shown here is derived from an EMBL/GenBank/DDBJ whole genome shotgun (WGS) entry which is preliminary data.</text>
</comment>
<dbReference type="Gene3D" id="1.10.3630.10">
    <property type="entry name" value="yeast vps74-n-term truncation variant domain like"/>
    <property type="match status" value="1"/>
</dbReference>
<reference evidence="6 7" key="1">
    <citation type="submission" date="2022-05" db="EMBL/GenBank/DDBJ databases">
        <authorList>
            <consortium name="Genoscope - CEA"/>
            <person name="William W."/>
        </authorList>
    </citation>
    <scope>NUCLEOTIDE SEQUENCE [LARGE SCALE GENOMIC DNA]</scope>
</reference>
<gene>
    <name evidence="6" type="ORF">PLOB_00005021</name>
</gene>